<comment type="caution">
    <text evidence="3">The sequence shown here is derived from an EMBL/GenBank/DDBJ whole genome shotgun (WGS) entry which is preliminary data.</text>
</comment>
<evidence type="ECO:0000256" key="2">
    <source>
        <dbReference type="SAM" id="Phobius"/>
    </source>
</evidence>
<keyword evidence="2" id="KW-0812">Transmembrane</keyword>
<feature type="region of interest" description="Disordered" evidence="1">
    <location>
        <begin position="18"/>
        <end position="72"/>
    </location>
</feature>
<organism evidence="3 4">
    <name type="scientific">Streptosporangium saharense</name>
    <dbReference type="NCBI Taxonomy" id="1706840"/>
    <lineage>
        <taxon>Bacteria</taxon>
        <taxon>Bacillati</taxon>
        <taxon>Actinomycetota</taxon>
        <taxon>Actinomycetes</taxon>
        <taxon>Streptosporangiales</taxon>
        <taxon>Streptosporangiaceae</taxon>
        <taxon>Streptosporangium</taxon>
    </lineage>
</organism>
<keyword evidence="4" id="KW-1185">Reference proteome</keyword>
<sequence length="122" mass="12210">MGGTVKATARTTRPRLTLVRGTGETAARGAGRTAPAGVRPVPRPRGAGRTVSGGSGGPVGPRGGARPVRPAVGKVGRAPVRLTRRGRVVVVLTLALLILVAFWAGALVDAAFASGVCDPRAS</sequence>
<dbReference type="AlphaFoldDB" id="A0A7W7QMD9"/>
<name>A0A7W7QMD9_9ACTN</name>
<keyword evidence="2" id="KW-0472">Membrane</keyword>
<feature type="transmembrane region" description="Helical" evidence="2">
    <location>
        <begin position="88"/>
        <end position="106"/>
    </location>
</feature>
<feature type="compositionally biased region" description="Low complexity" evidence="1">
    <location>
        <begin position="18"/>
        <end position="50"/>
    </location>
</feature>
<protein>
    <submittedName>
        <fullName evidence="3">Uncharacterized protein</fullName>
    </submittedName>
</protein>
<proteinExistence type="predicted"/>
<dbReference type="EMBL" id="JACHJP010000003">
    <property type="protein sequence ID" value="MBB4916270.1"/>
    <property type="molecule type" value="Genomic_DNA"/>
</dbReference>
<dbReference type="Proteomes" id="UP000552644">
    <property type="component" value="Unassembled WGS sequence"/>
</dbReference>
<evidence type="ECO:0000313" key="3">
    <source>
        <dbReference type="EMBL" id="MBB4916270.1"/>
    </source>
</evidence>
<feature type="compositionally biased region" description="Gly residues" evidence="1">
    <location>
        <begin position="51"/>
        <end position="63"/>
    </location>
</feature>
<gene>
    <name evidence="3" type="ORF">FHS44_003358</name>
</gene>
<evidence type="ECO:0000256" key="1">
    <source>
        <dbReference type="SAM" id="MobiDB-lite"/>
    </source>
</evidence>
<evidence type="ECO:0000313" key="4">
    <source>
        <dbReference type="Proteomes" id="UP000552644"/>
    </source>
</evidence>
<accession>A0A7W7QMD9</accession>
<keyword evidence="2" id="KW-1133">Transmembrane helix</keyword>
<reference evidence="3 4" key="1">
    <citation type="submission" date="2020-08" db="EMBL/GenBank/DDBJ databases">
        <title>Genomic Encyclopedia of Type Strains, Phase III (KMG-III): the genomes of soil and plant-associated and newly described type strains.</title>
        <authorList>
            <person name="Whitman W."/>
        </authorList>
    </citation>
    <scope>NUCLEOTIDE SEQUENCE [LARGE SCALE GENOMIC DNA]</scope>
    <source>
        <strain evidence="3 4">CECT 8840</strain>
    </source>
</reference>